<keyword evidence="1" id="KW-0732">Signal</keyword>
<evidence type="ECO:0000313" key="2">
    <source>
        <dbReference type="EMBL" id="GAA4907303.1"/>
    </source>
</evidence>
<evidence type="ECO:0000313" key="3">
    <source>
        <dbReference type="Proteomes" id="UP001501436"/>
    </source>
</evidence>
<proteinExistence type="predicted"/>
<organism evidence="2 3">
    <name type="scientific">Mucilaginibacter defluvii</name>
    <dbReference type="NCBI Taxonomy" id="1196019"/>
    <lineage>
        <taxon>Bacteria</taxon>
        <taxon>Pseudomonadati</taxon>
        <taxon>Bacteroidota</taxon>
        <taxon>Sphingobacteriia</taxon>
        <taxon>Sphingobacteriales</taxon>
        <taxon>Sphingobacteriaceae</taxon>
        <taxon>Mucilaginibacter</taxon>
    </lineage>
</organism>
<sequence length="150" mass="16802">MKRKLTNVMAVGALLIGVLSTGCLKNNNDDVTPLAELTGNFKGSYYILKRKTNGTGFDTAKKIPVTLRMKADSGYTLRTDSVKVHANSNGNFAYDYSYIRFTDKTYSDTSKRGHLVGTYAYYYNGTKFQVARGSNPDTTRWIYDFNKTAN</sequence>
<keyword evidence="3" id="KW-1185">Reference proteome</keyword>
<dbReference type="Proteomes" id="UP001501436">
    <property type="component" value="Unassembled WGS sequence"/>
</dbReference>
<protein>
    <recommendedName>
        <fullName evidence="4">Lipocalin-like protein</fullName>
    </recommendedName>
</protein>
<dbReference type="PROSITE" id="PS51257">
    <property type="entry name" value="PROKAR_LIPOPROTEIN"/>
    <property type="match status" value="1"/>
</dbReference>
<name>A0ABP9FVF6_9SPHI</name>
<feature type="chain" id="PRO_5046926810" description="Lipocalin-like protein" evidence="1">
    <location>
        <begin position="26"/>
        <end position="150"/>
    </location>
</feature>
<comment type="caution">
    <text evidence="2">The sequence shown here is derived from an EMBL/GenBank/DDBJ whole genome shotgun (WGS) entry which is preliminary data.</text>
</comment>
<evidence type="ECO:0008006" key="4">
    <source>
        <dbReference type="Google" id="ProtNLM"/>
    </source>
</evidence>
<gene>
    <name evidence="2" type="ORF">GCM10023313_07660</name>
</gene>
<dbReference type="EMBL" id="BAABJI010000001">
    <property type="protein sequence ID" value="GAA4907303.1"/>
    <property type="molecule type" value="Genomic_DNA"/>
</dbReference>
<accession>A0ABP9FVF6</accession>
<reference evidence="3" key="1">
    <citation type="journal article" date="2019" name="Int. J. Syst. Evol. Microbiol.">
        <title>The Global Catalogue of Microorganisms (GCM) 10K type strain sequencing project: providing services to taxonomists for standard genome sequencing and annotation.</title>
        <authorList>
            <consortium name="The Broad Institute Genomics Platform"/>
            <consortium name="The Broad Institute Genome Sequencing Center for Infectious Disease"/>
            <person name="Wu L."/>
            <person name="Ma J."/>
        </authorList>
    </citation>
    <scope>NUCLEOTIDE SEQUENCE [LARGE SCALE GENOMIC DNA]</scope>
    <source>
        <strain evidence="3">JCM 18283</strain>
    </source>
</reference>
<feature type="signal peptide" evidence="1">
    <location>
        <begin position="1"/>
        <end position="25"/>
    </location>
</feature>
<evidence type="ECO:0000256" key="1">
    <source>
        <dbReference type="SAM" id="SignalP"/>
    </source>
</evidence>
<dbReference type="RefSeq" id="WP_345329589.1">
    <property type="nucleotide sequence ID" value="NZ_BAABJI010000001.1"/>
</dbReference>